<name>A0A2H6KI67_9APIC</name>
<reference evidence="2 3" key="1">
    <citation type="journal article" date="2017" name="BMC Genomics">
        <title>Whole-genome assembly of Babesia ovata and comparative genomics between closely related pathogens.</title>
        <authorList>
            <person name="Yamagishi J."/>
            <person name="Asada M."/>
            <person name="Hakimi H."/>
            <person name="Tanaka T.Q."/>
            <person name="Sugimoto C."/>
            <person name="Kawazu S."/>
        </authorList>
    </citation>
    <scope>NUCLEOTIDE SEQUENCE [LARGE SCALE GENOMIC DNA]</scope>
    <source>
        <strain evidence="2 3">Miyake</strain>
    </source>
</reference>
<dbReference type="VEuPathDB" id="PiroplasmaDB:BOVATA_041770"/>
<evidence type="ECO:0000313" key="3">
    <source>
        <dbReference type="Proteomes" id="UP000236319"/>
    </source>
</evidence>
<feature type="region of interest" description="Disordered" evidence="1">
    <location>
        <begin position="154"/>
        <end position="191"/>
    </location>
</feature>
<keyword evidence="3" id="KW-1185">Reference proteome</keyword>
<feature type="compositionally biased region" description="Basic and acidic residues" evidence="1">
    <location>
        <begin position="154"/>
        <end position="166"/>
    </location>
</feature>
<gene>
    <name evidence="2" type="ORF">BOVATA_041770</name>
</gene>
<dbReference type="RefSeq" id="XP_028868927.1">
    <property type="nucleotide sequence ID" value="XM_029013094.1"/>
</dbReference>
<sequence length="929" mass="103931">MVESVPKEPVYRQPNVAELLANLTEQQTHLMETYKGFLDSMRLETNLQEAEGKLSGLKKAGAELIALQKEHITKLLIMLYPIFRVVMPPSQFEEDACIQMLGNRTQLESYDLVELSCVLRCYFAKLAIYVHHMATFVKDWGAYEHAVSTDPNLHHGADFRTRDSPESTKPSRTPFNAKQPYSGNTHNTEETRVCRHGMSDAGVWATSPRDLSNLPIVTNVKRGESINCHETSEFSCERLLSDLHYNDEITHHLPVEYPEAQNHAPLYDVTDSRRVYYNRKPYGLMDFHDGGDMEYVEDHLHRLNHTEAALYTDSDRLEDCLEKRLAHELGIPDIVGEYLYSQRESSDVETGTLPDVTARKLPLRVSHCIHDGVTRDGGCIGDSRLSIDMSKQESEAIQPVTMRSALGPPDQVSQHDELEWENKHLQANAMKNGAPRFGNEDYRTPGSPSKNPLLISQHGKSPLPPSGDVYTGTPLHMRQEGSNSRDMDGIVSFDNVVSRDCDVLCCGVGCQGKEIKHGQTDVPILASEAYHPSFYAQRAPLGQHVHVKGSSWNNKDVTYLFYQTPMPVFDRESVTESNGSFQPAPTNNSLSSMGDKTQQTNIKSTVADSAQYKKGGYLASNVFGKLDSGKNGRRINKSVTASSQVANIDDASKQSDGVWDSNTEQCLGYDVPRYMPFVQNNEQVSYVTRFGLFDRNESDIVIHDSKAHIRRVHAPSNDMFMDGVEHSHRSYSDDRGVKSSLASNFGHATQSTKQLGLRHLQLNVRLSQQDKLASETFETSDLEGSSCRDSFDILQNQYGATPSSARDSCVISHDVEAKSERCGVGEDQQATCARFAVTKPREIQCVAIPFPRQSERKVKHDLPIADVEDPACDAKDETANQPMHAPKMIEHSVQPLLSPTRDMHEDNLSSTRIHIPPLDMSKLRAMIGH</sequence>
<comment type="caution">
    <text evidence="2">The sequence shown here is derived from an EMBL/GenBank/DDBJ whole genome shotgun (WGS) entry which is preliminary data.</text>
</comment>
<feature type="region of interest" description="Disordered" evidence="1">
    <location>
        <begin position="573"/>
        <end position="596"/>
    </location>
</feature>
<feature type="compositionally biased region" description="Polar residues" evidence="1">
    <location>
        <begin position="575"/>
        <end position="596"/>
    </location>
</feature>
<dbReference type="GeneID" id="39876454"/>
<dbReference type="AlphaFoldDB" id="A0A2H6KI67"/>
<evidence type="ECO:0000313" key="2">
    <source>
        <dbReference type="EMBL" id="GBE62684.1"/>
    </source>
</evidence>
<evidence type="ECO:0000256" key="1">
    <source>
        <dbReference type="SAM" id="MobiDB-lite"/>
    </source>
</evidence>
<dbReference type="OrthoDB" id="365587at2759"/>
<proteinExistence type="predicted"/>
<dbReference type="EMBL" id="BDSA01000006">
    <property type="protein sequence ID" value="GBE62684.1"/>
    <property type="molecule type" value="Genomic_DNA"/>
</dbReference>
<feature type="compositionally biased region" description="Polar residues" evidence="1">
    <location>
        <begin position="167"/>
        <end position="186"/>
    </location>
</feature>
<protein>
    <submittedName>
        <fullName evidence="2">Capsular polysaccharide biosynthesis, putative</fullName>
    </submittedName>
</protein>
<accession>A0A2H6KI67</accession>
<feature type="region of interest" description="Disordered" evidence="1">
    <location>
        <begin position="431"/>
        <end position="473"/>
    </location>
</feature>
<organism evidence="2 3">
    <name type="scientific">Babesia ovata</name>
    <dbReference type="NCBI Taxonomy" id="189622"/>
    <lineage>
        <taxon>Eukaryota</taxon>
        <taxon>Sar</taxon>
        <taxon>Alveolata</taxon>
        <taxon>Apicomplexa</taxon>
        <taxon>Aconoidasida</taxon>
        <taxon>Piroplasmida</taxon>
        <taxon>Babesiidae</taxon>
        <taxon>Babesia</taxon>
    </lineage>
</organism>
<dbReference type="Proteomes" id="UP000236319">
    <property type="component" value="Unassembled WGS sequence"/>
</dbReference>